<dbReference type="KEGG" id="mzi:HWN40_08715"/>
<dbReference type="Proteomes" id="UP000509594">
    <property type="component" value="Chromosome"/>
</dbReference>
<organism evidence="1 2">
    <name type="scientific">Methanolobus zinderi</name>
    <dbReference type="NCBI Taxonomy" id="536044"/>
    <lineage>
        <taxon>Archaea</taxon>
        <taxon>Methanobacteriati</taxon>
        <taxon>Methanobacteriota</taxon>
        <taxon>Stenosarchaea group</taxon>
        <taxon>Methanomicrobia</taxon>
        <taxon>Methanosarcinales</taxon>
        <taxon>Methanosarcinaceae</taxon>
        <taxon>Methanolobus</taxon>
    </lineage>
</organism>
<name>A0A7D5E9S6_9EURY</name>
<dbReference type="EMBL" id="CP058215">
    <property type="protein sequence ID" value="QLC50315.1"/>
    <property type="molecule type" value="Genomic_DNA"/>
</dbReference>
<dbReference type="RefSeq" id="WP_176965371.1">
    <property type="nucleotide sequence ID" value="NZ_CP058215.1"/>
</dbReference>
<accession>A0A7D5E9S6</accession>
<dbReference type="OrthoDB" id="122871at2157"/>
<dbReference type="GeneID" id="55821752"/>
<protein>
    <submittedName>
        <fullName evidence="1">Uncharacterized protein</fullName>
    </submittedName>
</protein>
<sequence length="88" mass="10063">MSEVNESDRFECVVINVIDSLMWKGVVVEETRSGGRVYFGKVKPDNFNYGPGDILYLGVKKLPYGTEEMSAEVSLYDSEDRKLDWTFI</sequence>
<evidence type="ECO:0000313" key="2">
    <source>
        <dbReference type="Proteomes" id="UP000509594"/>
    </source>
</evidence>
<keyword evidence="2" id="KW-1185">Reference proteome</keyword>
<evidence type="ECO:0000313" key="1">
    <source>
        <dbReference type="EMBL" id="QLC50315.1"/>
    </source>
</evidence>
<reference evidence="1 2" key="1">
    <citation type="submission" date="2020-06" db="EMBL/GenBank/DDBJ databases">
        <title>Methanolobus halotolerans sp. nov., isolated from a saline lake Tus in Siberia.</title>
        <authorList>
            <person name="Shen Y."/>
            <person name="Chen S.-C."/>
            <person name="Lai M.-C."/>
            <person name="Huang H.-H."/>
            <person name="Chiu H.-H."/>
            <person name="Tang S.-L."/>
            <person name="Rogozin D.Y."/>
            <person name="Degermendzhy A.G."/>
        </authorList>
    </citation>
    <scope>NUCLEOTIDE SEQUENCE [LARGE SCALE GENOMIC DNA]</scope>
    <source>
        <strain evidence="1 2">DSM 21339</strain>
    </source>
</reference>
<dbReference type="AlphaFoldDB" id="A0A7D5E9S6"/>
<gene>
    <name evidence="1" type="ORF">HWN40_08715</name>
</gene>
<proteinExistence type="predicted"/>